<dbReference type="PANTHER" id="PTHR19960">
    <property type="entry name" value="TEKTIN"/>
    <property type="match status" value="1"/>
</dbReference>
<keyword evidence="8" id="KW-1185">Reference proteome</keyword>
<organism evidence="7 8">
    <name type="scientific">Mola mola</name>
    <name type="common">Ocean sunfish</name>
    <name type="synonym">Tetraodon mola</name>
    <dbReference type="NCBI Taxonomy" id="94237"/>
    <lineage>
        <taxon>Eukaryota</taxon>
        <taxon>Metazoa</taxon>
        <taxon>Chordata</taxon>
        <taxon>Craniata</taxon>
        <taxon>Vertebrata</taxon>
        <taxon>Euteleostomi</taxon>
        <taxon>Actinopterygii</taxon>
        <taxon>Neopterygii</taxon>
        <taxon>Teleostei</taxon>
        <taxon>Neoteleostei</taxon>
        <taxon>Acanthomorphata</taxon>
        <taxon>Eupercaria</taxon>
        <taxon>Tetraodontiformes</taxon>
        <taxon>Molidae</taxon>
        <taxon>Mola</taxon>
    </lineage>
</organism>
<feature type="region of interest" description="Disordered" evidence="6">
    <location>
        <begin position="216"/>
        <end position="240"/>
    </location>
</feature>
<dbReference type="InterPro" id="IPR000435">
    <property type="entry name" value="Tektins"/>
</dbReference>
<accession>A0A3Q3XM36</accession>
<evidence type="ECO:0000256" key="5">
    <source>
        <dbReference type="SAM" id="Coils"/>
    </source>
</evidence>
<dbReference type="STRING" id="94237.ENSMMOP00000028344"/>
<dbReference type="GO" id="GO:0060294">
    <property type="term" value="P:cilium movement involved in cell motility"/>
    <property type="evidence" value="ECO:0007669"/>
    <property type="project" value="UniProtKB-UniRule"/>
</dbReference>
<dbReference type="GO" id="GO:0060271">
    <property type="term" value="P:cilium assembly"/>
    <property type="evidence" value="ECO:0007669"/>
    <property type="project" value="UniProtKB-UniRule"/>
</dbReference>
<feature type="coiled-coil region" evidence="5">
    <location>
        <begin position="301"/>
        <end position="335"/>
    </location>
</feature>
<dbReference type="InterPro" id="IPR048256">
    <property type="entry name" value="Tektin-like"/>
</dbReference>
<name>A0A3Q3XM36_MOLML</name>
<comment type="similarity">
    <text evidence="1 4">Belongs to the tektin family.</text>
</comment>
<dbReference type="PRINTS" id="PR00511">
    <property type="entry name" value="TEKTIN"/>
</dbReference>
<dbReference type="Pfam" id="PF03148">
    <property type="entry name" value="Tektin"/>
    <property type="match status" value="1"/>
</dbReference>
<dbReference type="GO" id="GO:0015630">
    <property type="term" value="C:microtubule cytoskeleton"/>
    <property type="evidence" value="ECO:0007669"/>
    <property type="project" value="UniProtKB-UniRule"/>
</dbReference>
<keyword evidence="4" id="KW-0282">Flagellum</keyword>
<dbReference type="GO" id="GO:0005634">
    <property type="term" value="C:nucleus"/>
    <property type="evidence" value="ECO:0007669"/>
    <property type="project" value="TreeGrafter"/>
</dbReference>
<evidence type="ECO:0000313" key="7">
    <source>
        <dbReference type="Ensembl" id="ENSMMOP00000028344.1"/>
    </source>
</evidence>
<dbReference type="AlphaFoldDB" id="A0A3Q3XM36"/>
<dbReference type="Ensembl" id="ENSMMOT00000028824.1">
    <property type="protein sequence ID" value="ENSMMOP00000028344.1"/>
    <property type="gene ID" value="ENSMMOG00000021416.1"/>
</dbReference>
<protein>
    <recommendedName>
        <fullName evidence="4">Tektin</fullName>
    </recommendedName>
</protein>
<dbReference type="Proteomes" id="UP000261620">
    <property type="component" value="Unplaced"/>
</dbReference>
<sequence>MSSEVLVSRPRCDSRCGDRGAPGSQPPVQPSSGSATAGYRSAKYTPAEWFSNYHSILQQAAADRLAARSIQRESRTLKGDSEADTLSTQADGTRLLGERLQEIHCWKSELQRHIDRLQADTDSLLALKTRLEKALDATEAPFAIATDNLSCRARRPGPDLVRDSVEEELLKEVDLIRSVQALLKRTTAQVVTQIKMNRGAKQTLELDWSDKHQAYNHDEHSGRYGNTSPDTKHHPSSASMQDQVCDSTTWTKFTQDNLSQALHEEQTSHSLRVLVERVLRDTTKDLRAQCSRVDRAFSQRCAELTEAKTQLETKLAQILEQIGEQERNIISLEQAVHSKEAPLRVAQSRLYLRSLRPNMELCRDQPQLSLEGEVRQLDATLASLRLQLSEARGSLSHLEESRFALEKDISCKTQSLFIERDKCMTHRKRYPTVSALSGY</sequence>
<reference evidence="7" key="2">
    <citation type="submission" date="2025-09" db="UniProtKB">
        <authorList>
            <consortium name="Ensembl"/>
        </authorList>
    </citation>
    <scope>IDENTIFICATION</scope>
</reference>
<comment type="subcellular location">
    <subcellularLocation>
        <location evidence="4">Cytoplasm</location>
        <location evidence="4">Cytoskeleton</location>
        <location evidence="4">Cilium axoneme</location>
    </subcellularLocation>
</comment>
<keyword evidence="3 5" id="KW-0175">Coiled coil</keyword>
<dbReference type="GO" id="GO:0005930">
    <property type="term" value="C:axoneme"/>
    <property type="evidence" value="ECO:0007669"/>
    <property type="project" value="UniProtKB-SubCell"/>
</dbReference>
<evidence type="ECO:0000256" key="3">
    <source>
        <dbReference type="ARBA" id="ARBA00023054"/>
    </source>
</evidence>
<keyword evidence="4" id="KW-0969">Cilium</keyword>
<reference evidence="7" key="1">
    <citation type="submission" date="2025-08" db="UniProtKB">
        <authorList>
            <consortium name="Ensembl"/>
        </authorList>
    </citation>
    <scope>IDENTIFICATION</scope>
</reference>
<evidence type="ECO:0000313" key="8">
    <source>
        <dbReference type="Proteomes" id="UP000261620"/>
    </source>
</evidence>
<evidence type="ECO:0000256" key="6">
    <source>
        <dbReference type="SAM" id="MobiDB-lite"/>
    </source>
</evidence>
<feature type="region of interest" description="Disordered" evidence="6">
    <location>
        <begin position="1"/>
        <end position="39"/>
    </location>
</feature>
<keyword evidence="4" id="KW-0966">Cell projection</keyword>
<dbReference type="GO" id="GO:0036126">
    <property type="term" value="C:sperm flagellum"/>
    <property type="evidence" value="ECO:0007669"/>
    <property type="project" value="TreeGrafter"/>
</dbReference>
<evidence type="ECO:0000256" key="4">
    <source>
        <dbReference type="RuleBase" id="RU367040"/>
    </source>
</evidence>
<dbReference type="OMA" id="NIDTICA"/>
<evidence type="ECO:0000256" key="2">
    <source>
        <dbReference type="ARBA" id="ARBA00022490"/>
    </source>
</evidence>
<proteinExistence type="inferred from homology"/>
<keyword evidence="2" id="KW-0963">Cytoplasm</keyword>
<dbReference type="PANTHER" id="PTHR19960:SF12">
    <property type="entry name" value="TEKTIN-4"/>
    <property type="match status" value="1"/>
</dbReference>
<evidence type="ECO:0000256" key="1">
    <source>
        <dbReference type="ARBA" id="ARBA00007209"/>
    </source>
</evidence>